<feature type="coiled-coil region" evidence="13">
    <location>
        <begin position="623"/>
        <end position="712"/>
    </location>
</feature>
<dbReference type="Gene3D" id="3.80.10.10">
    <property type="entry name" value="Ribonuclease Inhibitor"/>
    <property type="match status" value="2"/>
</dbReference>
<dbReference type="FunFam" id="3.80.10.10:FF:000171">
    <property type="entry name" value="Leucine rich repeat and coiled-coil centrosomal protein 1"/>
    <property type="match status" value="1"/>
</dbReference>
<dbReference type="PANTHER" id="PTHR15454:SF34">
    <property type="entry name" value="LEUCINE-RICH REPEAT AND COILED-COIL DOMAIN-CONTAINING PROTEIN 1"/>
    <property type="match status" value="1"/>
</dbReference>
<reference evidence="15" key="1">
    <citation type="submission" date="2022-11" db="UniProtKB">
        <authorList>
            <consortium name="EnsemblMetazoa"/>
        </authorList>
    </citation>
    <scope>IDENTIFICATION</scope>
</reference>
<evidence type="ECO:0000256" key="14">
    <source>
        <dbReference type="SAM" id="MobiDB-lite"/>
    </source>
</evidence>
<feature type="compositionally biased region" description="Basic and acidic residues" evidence="14">
    <location>
        <begin position="400"/>
        <end position="409"/>
    </location>
</feature>
<protein>
    <recommendedName>
        <fullName evidence="12">Leucine-rich repeat and coiled-coil domain-containing protein 1</fullName>
    </recommendedName>
</protein>
<dbReference type="InterPro" id="IPR032675">
    <property type="entry name" value="LRR_dom_sf"/>
</dbReference>
<keyword evidence="9" id="KW-0131">Cell cycle</keyword>
<proteinExistence type="inferred from homology"/>
<comment type="subcellular location">
    <subcellularLocation>
        <location evidence="1">Cytoplasm</location>
        <location evidence="1">Cytoskeleton</location>
        <location evidence="1">Microtubule organizing center</location>
        <location evidence="1">Centrosome</location>
        <location evidence="1">Centriole</location>
    </subcellularLocation>
</comment>
<evidence type="ECO:0000313" key="16">
    <source>
        <dbReference type="Proteomes" id="UP000887568"/>
    </source>
</evidence>
<dbReference type="SMART" id="SM00365">
    <property type="entry name" value="LRR_SD22"/>
    <property type="match status" value="3"/>
</dbReference>
<evidence type="ECO:0000256" key="7">
    <source>
        <dbReference type="ARBA" id="ARBA00023054"/>
    </source>
</evidence>
<keyword evidence="2" id="KW-0963">Cytoplasm</keyword>
<keyword evidence="16" id="KW-1185">Reference proteome</keyword>
<evidence type="ECO:0000256" key="11">
    <source>
        <dbReference type="ARBA" id="ARBA00061329"/>
    </source>
</evidence>
<feature type="coiled-coil region" evidence="13">
    <location>
        <begin position="503"/>
        <end position="583"/>
    </location>
</feature>
<dbReference type="InterPro" id="IPR025875">
    <property type="entry name" value="Leu-rich_rpt_4"/>
</dbReference>
<keyword evidence="3" id="KW-0433">Leucine-rich repeat</keyword>
<dbReference type="GO" id="GO:0005814">
    <property type="term" value="C:centriole"/>
    <property type="evidence" value="ECO:0007669"/>
    <property type="project" value="UniProtKB-SubCell"/>
</dbReference>
<evidence type="ECO:0000256" key="3">
    <source>
        <dbReference type="ARBA" id="ARBA00022614"/>
    </source>
</evidence>
<dbReference type="GO" id="GO:0051301">
    <property type="term" value="P:cell division"/>
    <property type="evidence" value="ECO:0007669"/>
    <property type="project" value="UniProtKB-KW"/>
</dbReference>
<evidence type="ECO:0000256" key="1">
    <source>
        <dbReference type="ARBA" id="ARBA00004114"/>
    </source>
</evidence>
<keyword evidence="6" id="KW-0498">Mitosis</keyword>
<feature type="compositionally biased region" description="Low complexity" evidence="14">
    <location>
        <begin position="453"/>
        <end position="463"/>
    </location>
</feature>
<name>A0A913ZIH2_PATMI</name>
<evidence type="ECO:0000313" key="15">
    <source>
        <dbReference type="EnsemblMetazoa" id="XP_038050851.1"/>
    </source>
</evidence>
<evidence type="ECO:0000256" key="10">
    <source>
        <dbReference type="ARBA" id="ARBA00054059"/>
    </source>
</evidence>
<dbReference type="AlphaFoldDB" id="A0A913ZIH2"/>
<dbReference type="CTD" id="85444"/>
<evidence type="ECO:0000256" key="5">
    <source>
        <dbReference type="ARBA" id="ARBA00022737"/>
    </source>
</evidence>
<keyword evidence="5" id="KW-0677">Repeat</keyword>
<sequence>MEAVTVRQLPTKNLRVRLTGMTEDQHMNSDPINPHELCMIDAGVRNLSSLRLASSLHTLNLHCNQISTIDGLTGLQHLQHLDLSSNQIARIEGLEALTGLRTLNLSCNKIKVVTGLGSLRSMKRLNLSYNIITDLRGLVALHGSQSSLTHLELQGNQLDSVDHIVECVSGLEHLIELVLAQDAEDNPVCRQPGYRMAMLHSLPRLQVLDGINRQGQRITTDNVLADIPGLDQYLEYLLSSDSTTGNAQEPAVNLVTPRIDQMLDRFRQRAVMSSGTTTTTTTTDTDTRHGVNITMMRQGGRRVGATDHEKRLEQLEKQLADIMTRRPEPRSDVSHGAPTSPRGHRDDETTNRQRSHRSRKPKRDTDQTDESDGDSRGSSMGAAIKQRAKGAKAPNVRQTRASEGRRQKLESQQLIRYTAQTMTESIVIFQLQSVCCWSVERTRPQQQAKSVISTSTGSPPSGSEVRGHPRRAQRVVQTTAEQDADKLALMQELDSERERRWKAEQAAIRLADHIKELQAKTNEERELQDVAILASTRLKQALMNEKESRIRLEGHMEECQAKLDDLTSKLAASQKAEEEQRRALRAMETTSAKMETERLNQHAHEVKKTQEYQMRAAAMGREVDLVKAQCKQQEGKIQQLQELLAGREQEHRQQLNDLYRLDSKELKDVISNEISKEQSRHEQEHRLYKERIDALTRQYSELEDEFRLALQMEAHRFHELQDAFERVSHESSAAKQALGAMTDKEKRSSTIVAELTAMVKEQKGRISELSKSKHETVATSKERIQTLESKLEEARRTQLQYEALRQEKSRLTAQLVAQESVIEGLKAERKLWSQELAQQGSSLAQDRGRLEARIEALMAEADSLRKQSERDNDALKIKTKMLDDQTDTIRKLKEGLVERDGEIKQAREESLSHQRRLEEQLASEQSVNQDTMEEVERLRERKEELKGQVAELGAELEDSRRAYRSLDNKWKEKGDLIGQLETQVRQVKQNFDTKETKLKEERDKAVQAEKAAVERLHRADDAFAKQLEAVKRHHEGERDEMNLERQKEIDAANQRVIEVENEMRLLLSETETQKRVMEDKLKRLTSAFSDLTQGLT</sequence>
<comment type="similarity">
    <text evidence="11">Belongs to the LRRCC1 family.</text>
</comment>
<dbReference type="Proteomes" id="UP000887568">
    <property type="component" value="Unplaced"/>
</dbReference>
<feature type="region of interest" description="Disordered" evidence="14">
    <location>
        <begin position="322"/>
        <end position="410"/>
    </location>
</feature>
<comment type="function">
    <text evidence="10">Required for the organization of the mitotic spindle. Maintains the structural integrity of centrosomes during mitosis.</text>
</comment>
<keyword evidence="7 13" id="KW-0175">Coiled coil</keyword>
<dbReference type="PROSITE" id="PS51450">
    <property type="entry name" value="LRR"/>
    <property type="match status" value="5"/>
</dbReference>
<feature type="compositionally biased region" description="Basic and acidic residues" evidence="14">
    <location>
        <begin position="322"/>
        <end position="333"/>
    </location>
</feature>
<feature type="compositionally biased region" description="Basic residues" evidence="14">
    <location>
        <begin position="353"/>
        <end position="362"/>
    </location>
</feature>
<evidence type="ECO:0000256" key="12">
    <source>
        <dbReference type="ARBA" id="ARBA00067351"/>
    </source>
</evidence>
<feature type="coiled-coil region" evidence="13">
    <location>
        <begin position="777"/>
        <end position="1087"/>
    </location>
</feature>
<evidence type="ECO:0000256" key="2">
    <source>
        <dbReference type="ARBA" id="ARBA00022490"/>
    </source>
</evidence>
<evidence type="ECO:0000256" key="6">
    <source>
        <dbReference type="ARBA" id="ARBA00022776"/>
    </source>
</evidence>
<dbReference type="Pfam" id="PF12799">
    <property type="entry name" value="LRR_4"/>
    <property type="match status" value="2"/>
</dbReference>
<dbReference type="PANTHER" id="PTHR15454">
    <property type="entry name" value="NISCHARIN RELATED"/>
    <property type="match status" value="1"/>
</dbReference>
<dbReference type="RefSeq" id="XP_038050851.1">
    <property type="nucleotide sequence ID" value="XM_038194923.1"/>
</dbReference>
<evidence type="ECO:0000256" key="4">
    <source>
        <dbReference type="ARBA" id="ARBA00022618"/>
    </source>
</evidence>
<dbReference type="Gene3D" id="1.10.287.1490">
    <property type="match status" value="1"/>
</dbReference>
<dbReference type="EnsemblMetazoa" id="XM_038194923.1">
    <property type="protein sequence ID" value="XP_038050851.1"/>
    <property type="gene ID" value="LOC119724001"/>
</dbReference>
<dbReference type="SUPFAM" id="SSF52075">
    <property type="entry name" value="Outer arm dynein light chain 1"/>
    <property type="match status" value="1"/>
</dbReference>
<organism evidence="15 16">
    <name type="scientific">Patiria miniata</name>
    <name type="common">Bat star</name>
    <name type="synonym">Asterina miniata</name>
    <dbReference type="NCBI Taxonomy" id="46514"/>
    <lineage>
        <taxon>Eukaryota</taxon>
        <taxon>Metazoa</taxon>
        <taxon>Echinodermata</taxon>
        <taxon>Eleutherozoa</taxon>
        <taxon>Asterozoa</taxon>
        <taxon>Asteroidea</taxon>
        <taxon>Valvatacea</taxon>
        <taxon>Valvatida</taxon>
        <taxon>Asterinidae</taxon>
        <taxon>Patiria</taxon>
    </lineage>
</organism>
<dbReference type="GeneID" id="119724001"/>
<evidence type="ECO:0000256" key="13">
    <source>
        <dbReference type="SAM" id="Coils"/>
    </source>
</evidence>
<dbReference type="FunFam" id="3.80.10.10:FF:000148">
    <property type="entry name" value="Leucine rich repeat and coiled-coil centrosomal protein 1"/>
    <property type="match status" value="1"/>
</dbReference>
<dbReference type="InterPro" id="IPR001611">
    <property type="entry name" value="Leu-rich_rpt"/>
</dbReference>
<keyword evidence="4" id="KW-0132">Cell division</keyword>
<evidence type="ECO:0000256" key="9">
    <source>
        <dbReference type="ARBA" id="ARBA00023306"/>
    </source>
</evidence>
<dbReference type="OMA" id="RDQQDDH"/>
<accession>A0A913ZIH2</accession>
<dbReference type="OrthoDB" id="7451790at2759"/>
<feature type="region of interest" description="Disordered" evidence="14">
    <location>
        <begin position="445"/>
        <end position="472"/>
    </location>
</feature>
<evidence type="ECO:0000256" key="8">
    <source>
        <dbReference type="ARBA" id="ARBA00023212"/>
    </source>
</evidence>
<dbReference type="GO" id="GO:0005737">
    <property type="term" value="C:cytoplasm"/>
    <property type="evidence" value="ECO:0007669"/>
    <property type="project" value="TreeGrafter"/>
</dbReference>
<keyword evidence="8" id="KW-0206">Cytoskeleton</keyword>